<feature type="region of interest" description="Disordered" evidence="1">
    <location>
        <begin position="38"/>
        <end position="72"/>
    </location>
</feature>
<feature type="compositionally biased region" description="Polar residues" evidence="1">
    <location>
        <begin position="39"/>
        <end position="72"/>
    </location>
</feature>
<gene>
    <name evidence="2" type="ORF">ACN38_g5003</name>
</gene>
<proteinExistence type="predicted"/>
<sequence>MWTARYWTLLVICSHRISVFTYFEGYVDLYLNLPRRKGSPSSLPDYSTNSNMSAKTQSLSRSQSPSTGAEYT</sequence>
<name>A0A0M8PAH3_9EURO</name>
<dbReference type="EMBL" id="LHQQ01000068">
    <property type="protein sequence ID" value="KOS44071.1"/>
    <property type="molecule type" value="Genomic_DNA"/>
</dbReference>
<accession>A0A0M8PAH3</accession>
<keyword evidence="3" id="KW-1185">Reference proteome</keyword>
<dbReference type="Proteomes" id="UP000037696">
    <property type="component" value="Unassembled WGS sequence"/>
</dbReference>
<reference evidence="2 3" key="1">
    <citation type="submission" date="2015-08" db="EMBL/GenBank/DDBJ databases">
        <title>Genome sequencing of Penicillium nordicum.</title>
        <authorList>
            <person name="Nguyen H.D."/>
            <person name="Seifert K.A."/>
        </authorList>
    </citation>
    <scope>NUCLEOTIDE SEQUENCE [LARGE SCALE GENOMIC DNA]</scope>
    <source>
        <strain evidence="2 3">DAOMC 185683</strain>
    </source>
</reference>
<evidence type="ECO:0000256" key="1">
    <source>
        <dbReference type="SAM" id="MobiDB-lite"/>
    </source>
</evidence>
<dbReference type="AlphaFoldDB" id="A0A0M8PAH3"/>
<protein>
    <submittedName>
        <fullName evidence="2">Uncharacterized protein</fullName>
    </submittedName>
</protein>
<comment type="caution">
    <text evidence="2">The sequence shown here is derived from an EMBL/GenBank/DDBJ whole genome shotgun (WGS) entry which is preliminary data.</text>
</comment>
<evidence type="ECO:0000313" key="2">
    <source>
        <dbReference type="EMBL" id="KOS44071.1"/>
    </source>
</evidence>
<organism evidence="2 3">
    <name type="scientific">Penicillium nordicum</name>
    <dbReference type="NCBI Taxonomy" id="229535"/>
    <lineage>
        <taxon>Eukaryota</taxon>
        <taxon>Fungi</taxon>
        <taxon>Dikarya</taxon>
        <taxon>Ascomycota</taxon>
        <taxon>Pezizomycotina</taxon>
        <taxon>Eurotiomycetes</taxon>
        <taxon>Eurotiomycetidae</taxon>
        <taxon>Eurotiales</taxon>
        <taxon>Aspergillaceae</taxon>
        <taxon>Penicillium</taxon>
    </lineage>
</organism>
<evidence type="ECO:0000313" key="3">
    <source>
        <dbReference type="Proteomes" id="UP000037696"/>
    </source>
</evidence>